<evidence type="ECO:0000313" key="1">
    <source>
        <dbReference type="EMBL" id="SEP98957.1"/>
    </source>
</evidence>
<keyword evidence="2" id="KW-1185">Reference proteome</keyword>
<dbReference type="EMBL" id="FOEI01000004">
    <property type="protein sequence ID" value="SEP98957.1"/>
    <property type="molecule type" value="Genomic_DNA"/>
</dbReference>
<dbReference type="AlphaFoldDB" id="A0A1H9CD73"/>
<protein>
    <recommendedName>
        <fullName evidence="3">MORN repeat variant</fullName>
    </recommendedName>
</protein>
<accession>A0A1H9CD73</accession>
<dbReference type="STRING" id="1299341.SAMN05444005_104168"/>
<evidence type="ECO:0008006" key="3">
    <source>
        <dbReference type="Google" id="ProtNLM"/>
    </source>
</evidence>
<dbReference type="SUPFAM" id="SSF82185">
    <property type="entry name" value="Histone H3 K4-specific methyltransferase SET7/9 N-terminal domain"/>
    <property type="match status" value="1"/>
</dbReference>
<organism evidence="1 2">
    <name type="scientific">Flavobacterium urocaniciphilum</name>
    <dbReference type="NCBI Taxonomy" id="1299341"/>
    <lineage>
        <taxon>Bacteria</taxon>
        <taxon>Pseudomonadati</taxon>
        <taxon>Bacteroidota</taxon>
        <taxon>Flavobacteriia</taxon>
        <taxon>Flavobacteriales</taxon>
        <taxon>Flavobacteriaceae</taxon>
        <taxon>Flavobacterium</taxon>
    </lineage>
</organism>
<dbReference type="Gene3D" id="2.20.110.10">
    <property type="entry name" value="Histone H3 K4-specific methyltransferase SET7/9 N-terminal domain"/>
    <property type="match status" value="1"/>
</dbReference>
<dbReference type="Proteomes" id="UP000198648">
    <property type="component" value="Unassembled WGS sequence"/>
</dbReference>
<name>A0A1H9CD73_9FLAO</name>
<dbReference type="RefSeq" id="WP_091467883.1">
    <property type="nucleotide sequence ID" value="NZ_FOEI01000004.1"/>
</dbReference>
<reference evidence="1 2" key="1">
    <citation type="submission" date="2016-10" db="EMBL/GenBank/DDBJ databases">
        <authorList>
            <person name="de Groot N.N."/>
        </authorList>
    </citation>
    <scope>NUCLEOTIDE SEQUENCE [LARGE SCALE GENOMIC DNA]</scope>
    <source>
        <strain evidence="1 2">DSM 27078</strain>
    </source>
</reference>
<proteinExistence type="predicted"/>
<gene>
    <name evidence="1" type="ORF">SAMN05444005_104168</name>
</gene>
<dbReference type="OrthoDB" id="649093at2"/>
<evidence type="ECO:0000313" key="2">
    <source>
        <dbReference type="Proteomes" id="UP000198648"/>
    </source>
</evidence>
<sequence length="317" mass="37252">MKKITLITLIFISILSFGQNSNDKIIYRDSLLNLTDNSNYLHKYIIKNYSEEKEKYDVEKFIKINSEDILEAIYQVNDKNNFILNGFCKIIKDNKIKAIYNYTNNKLIGEYSEFYDNEKLKLEGEFISLNGKDVSIIKNFWDNNGKQTVINFNGSYEIVHNNQIPIKGEIKTGLMNGIWTSTNESYPKYEYLFKNNELIEGTIIHSENSKRKFKNNEPSLPKKGMDRFREEISSDLSKILYRHKIEPGQYRFNIQFSVYEDGSLNDIKMKSSKNLNIDFEVDLKNIFNKQDKWNSEISNGIEVKSHKNLPIIIEITY</sequence>